<feature type="domain" description="PH" evidence="2">
    <location>
        <begin position="28"/>
        <end position="137"/>
    </location>
</feature>
<accession>A0A397AWZ2</accession>
<protein>
    <recommendedName>
        <fullName evidence="2">PH domain-containing protein</fullName>
    </recommendedName>
</protein>
<evidence type="ECO:0000259" key="2">
    <source>
        <dbReference type="PROSITE" id="PS50003"/>
    </source>
</evidence>
<dbReference type="EMBL" id="QUTB01006386">
    <property type="protein sequence ID" value="RHY50257.1"/>
    <property type="molecule type" value="Genomic_DNA"/>
</dbReference>
<reference evidence="10 16" key="1">
    <citation type="journal article" date="2018" name="J. Invertebr. Pathol.">
        <title>New genotyping method for the causative agent of crayfish plague (Aphanomyces astaci) based on whole genome data.</title>
        <authorList>
            <person name="Minardi D."/>
            <person name="Studholme D.J."/>
            <person name="van der Giezen M."/>
            <person name="Pretto T."/>
            <person name="Oidtmann B."/>
        </authorList>
    </citation>
    <scope>NUCLEOTIDE SEQUENCE [LARGE SCALE GENOMIC DNA]</scope>
    <source>
        <strain evidence="10 16">KB13</strain>
    </source>
</reference>
<evidence type="ECO:0000313" key="3">
    <source>
        <dbReference type="EMBL" id="RHY02389.1"/>
    </source>
</evidence>
<evidence type="ECO:0000313" key="5">
    <source>
        <dbReference type="EMBL" id="RHY37066.1"/>
    </source>
</evidence>
<evidence type="ECO:0000313" key="12">
    <source>
        <dbReference type="Proteomes" id="UP000265716"/>
    </source>
</evidence>
<dbReference type="SUPFAM" id="SSF50729">
    <property type="entry name" value="PH domain-like"/>
    <property type="match status" value="1"/>
</dbReference>
<dbReference type="Proteomes" id="UP000266643">
    <property type="component" value="Unassembled WGS sequence"/>
</dbReference>
<dbReference type="VEuPathDB" id="FungiDB:H257_06325"/>
<evidence type="ECO:0000313" key="10">
    <source>
        <dbReference type="EMBL" id="RLO10014.1"/>
    </source>
</evidence>
<dbReference type="PANTHER" id="PTHR14336">
    <property type="entry name" value="TANDEM PH DOMAIN CONTAINING PROTEIN"/>
    <property type="match status" value="1"/>
</dbReference>
<dbReference type="InterPro" id="IPR011993">
    <property type="entry name" value="PH-like_dom_sf"/>
</dbReference>
<dbReference type="Proteomes" id="UP000265716">
    <property type="component" value="Unassembled WGS sequence"/>
</dbReference>
<dbReference type="PANTHER" id="PTHR14336:SF8">
    <property type="entry name" value="PROTEIN OPY1"/>
    <property type="match status" value="1"/>
</dbReference>
<dbReference type="EMBL" id="QUTC01012307">
    <property type="protein sequence ID" value="RHY37066.1"/>
    <property type="molecule type" value="Genomic_DNA"/>
</dbReference>
<dbReference type="Gene3D" id="2.30.29.30">
    <property type="entry name" value="Pleckstrin-homology domain (PH domain)/Phosphotyrosine-binding domain (PTB)"/>
    <property type="match status" value="1"/>
</dbReference>
<comment type="caution">
    <text evidence="4">The sequence shown here is derived from an EMBL/GenBank/DDBJ whole genome shotgun (WGS) entry which is preliminary data.</text>
</comment>
<evidence type="ECO:0000313" key="17">
    <source>
        <dbReference type="Proteomes" id="UP000283543"/>
    </source>
</evidence>
<dbReference type="SMART" id="SM00233">
    <property type="entry name" value="PH"/>
    <property type="match status" value="1"/>
</dbReference>
<dbReference type="EMBL" id="QUTA01006536">
    <property type="protein sequence ID" value="RHY10745.1"/>
    <property type="molecule type" value="Genomic_DNA"/>
</dbReference>
<dbReference type="EMBL" id="QUTD01007773">
    <property type="protein sequence ID" value="RHY48835.1"/>
    <property type="molecule type" value="Genomic_DNA"/>
</dbReference>
<evidence type="ECO:0000313" key="7">
    <source>
        <dbReference type="EMBL" id="RHY50257.1"/>
    </source>
</evidence>
<dbReference type="Proteomes" id="UP000286510">
    <property type="component" value="Unassembled WGS sequence"/>
</dbReference>
<reference evidence="11 12" key="2">
    <citation type="submission" date="2018-08" db="EMBL/GenBank/DDBJ databases">
        <title>Aphanomyces genome sequencing and annotation.</title>
        <authorList>
            <person name="Minardi D."/>
            <person name="Oidtmann B."/>
            <person name="Van Der Giezen M."/>
            <person name="Studholme D.J."/>
        </authorList>
    </citation>
    <scope>NUCLEOTIDE SEQUENCE [LARGE SCALE GENOMIC DNA]</scope>
    <source>
        <strain evidence="8 13">197901</strain>
        <strain evidence="6 15">D2</strain>
        <strain evidence="9 18">FDL457</strain>
        <strain evidence="3 11">Kv</strain>
        <strain evidence="5 12">SA</strain>
        <strain evidence="7 17">Si</strain>
        <strain evidence="4 14">Yx</strain>
    </source>
</reference>
<sequence>MTTLASSNQATPPLSTCSSSESTTAEDNLVRTGILYKKGRKTGFFSRQNWKPRFFMLTWEKLSYYEFEGGELKGEVDLRSCTNKDIQVMPDDCKKTGQSASSIWRIAISTPARRLFIAATSEFEMIEWLEDLRDVTSRHERMGGEASDMVRPSVVRPSVVRRSLMDSVDLLALSNPRRFAAMPGKVHLRRKVLAHQHNERFSHDGFGVVA</sequence>
<dbReference type="Proteomes" id="UP000265427">
    <property type="component" value="Unassembled WGS sequence"/>
</dbReference>
<evidence type="ECO:0000313" key="4">
    <source>
        <dbReference type="EMBL" id="RHY10745.1"/>
    </source>
</evidence>
<dbReference type="AlphaFoldDB" id="A0A397AWZ2"/>
<evidence type="ECO:0000313" key="6">
    <source>
        <dbReference type="EMBL" id="RHY48835.1"/>
    </source>
</evidence>
<dbReference type="EMBL" id="QUSZ01007506">
    <property type="protein sequence ID" value="RHY02389.1"/>
    <property type="molecule type" value="Genomic_DNA"/>
</dbReference>
<dbReference type="Proteomes" id="UP000283543">
    <property type="component" value="Unassembled WGS sequence"/>
</dbReference>
<evidence type="ECO:0000313" key="9">
    <source>
        <dbReference type="EMBL" id="RHZ33371.1"/>
    </source>
</evidence>
<dbReference type="Proteomes" id="UP000275652">
    <property type="component" value="Unassembled WGS sequence"/>
</dbReference>
<evidence type="ECO:0000313" key="14">
    <source>
        <dbReference type="Proteomes" id="UP000266239"/>
    </source>
</evidence>
<evidence type="ECO:0000256" key="1">
    <source>
        <dbReference type="SAM" id="MobiDB-lite"/>
    </source>
</evidence>
<evidence type="ECO:0000313" key="11">
    <source>
        <dbReference type="Proteomes" id="UP000265427"/>
    </source>
</evidence>
<dbReference type="InterPro" id="IPR001849">
    <property type="entry name" value="PH_domain"/>
</dbReference>
<gene>
    <name evidence="4" type="ORF">DYB25_008277</name>
    <name evidence="9" type="ORF">DYB26_008562</name>
    <name evidence="10" type="ORF">DYB28_007026</name>
    <name evidence="6" type="ORF">DYB30_011299</name>
    <name evidence="8" type="ORF">DYB31_010940</name>
    <name evidence="7" type="ORF">DYB34_011450</name>
    <name evidence="3" type="ORF">DYB36_008485</name>
    <name evidence="5" type="ORF">DYB38_010911</name>
</gene>
<organism evidence="4 14">
    <name type="scientific">Aphanomyces astaci</name>
    <name type="common">Crayfish plague agent</name>
    <dbReference type="NCBI Taxonomy" id="112090"/>
    <lineage>
        <taxon>Eukaryota</taxon>
        <taxon>Sar</taxon>
        <taxon>Stramenopiles</taxon>
        <taxon>Oomycota</taxon>
        <taxon>Saprolegniomycetes</taxon>
        <taxon>Saprolegniales</taxon>
        <taxon>Verrucalvaceae</taxon>
        <taxon>Aphanomyces</taxon>
    </lineage>
</organism>
<proteinExistence type="predicted"/>
<feature type="compositionally biased region" description="Polar residues" evidence="1">
    <location>
        <begin position="1"/>
        <end position="14"/>
    </location>
</feature>
<dbReference type="Proteomes" id="UP000266196">
    <property type="component" value="Unassembled WGS sequence"/>
</dbReference>
<dbReference type="Pfam" id="PF00169">
    <property type="entry name" value="PH"/>
    <property type="match status" value="1"/>
</dbReference>
<evidence type="ECO:0000313" key="18">
    <source>
        <dbReference type="Proteomes" id="UP000286510"/>
    </source>
</evidence>
<feature type="region of interest" description="Disordered" evidence="1">
    <location>
        <begin position="1"/>
        <end position="23"/>
    </location>
</feature>
<evidence type="ECO:0000313" key="16">
    <source>
        <dbReference type="Proteomes" id="UP000275652"/>
    </source>
</evidence>
<dbReference type="EMBL" id="QUTI01018790">
    <property type="protein sequence ID" value="RLO10014.1"/>
    <property type="molecule type" value="Genomic_DNA"/>
</dbReference>
<evidence type="ECO:0000313" key="8">
    <source>
        <dbReference type="EMBL" id="RHZ14287.1"/>
    </source>
</evidence>
<dbReference type="EMBL" id="QUTF01010074">
    <property type="protein sequence ID" value="RHZ33371.1"/>
    <property type="molecule type" value="Genomic_DNA"/>
</dbReference>
<dbReference type="Proteomes" id="UP000266239">
    <property type="component" value="Unassembled WGS sequence"/>
</dbReference>
<dbReference type="InterPro" id="IPR051707">
    <property type="entry name" value="PI-Interact_SigTrans_Reg"/>
</dbReference>
<evidence type="ECO:0000313" key="15">
    <source>
        <dbReference type="Proteomes" id="UP000266643"/>
    </source>
</evidence>
<dbReference type="PROSITE" id="PS50003">
    <property type="entry name" value="PH_DOMAIN"/>
    <property type="match status" value="1"/>
</dbReference>
<dbReference type="EMBL" id="QUTE01010324">
    <property type="protein sequence ID" value="RHZ14287.1"/>
    <property type="molecule type" value="Genomic_DNA"/>
</dbReference>
<name>A0A397AWZ2_APHAT</name>
<evidence type="ECO:0000313" key="13">
    <source>
        <dbReference type="Proteomes" id="UP000266196"/>
    </source>
</evidence>